<dbReference type="SUPFAM" id="SSF81383">
    <property type="entry name" value="F-box domain"/>
    <property type="match status" value="1"/>
</dbReference>
<evidence type="ECO:0000259" key="1">
    <source>
        <dbReference type="SMART" id="SM00256"/>
    </source>
</evidence>
<gene>
    <name evidence="2" type="ORF">HII31_06722</name>
</gene>
<comment type="caution">
    <text evidence="2">The sequence shown here is derived from an EMBL/GenBank/DDBJ whole genome shotgun (WGS) entry which is preliminary data.</text>
</comment>
<protein>
    <recommendedName>
        <fullName evidence="1">F-box domain-containing protein</fullName>
    </recommendedName>
</protein>
<dbReference type="OrthoDB" id="3643498at2759"/>
<dbReference type="InterPro" id="IPR001810">
    <property type="entry name" value="F-box_dom"/>
</dbReference>
<name>A0A8H6RJD3_9PEZI</name>
<reference evidence="2" key="1">
    <citation type="submission" date="2020-04" db="EMBL/GenBank/DDBJ databases">
        <title>Draft genome resource of the tomato pathogen Pseudocercospora fuligena.</title>
        <authorList>
            <person name="Zaccaron A."/>
        </authorList>
    </citation>
    <scope>NUCLEOTIDE SEQUENCE</scope>
    <source>
        <strain evidence="2">PF001</strain>
    </source>
</reference>
<evidence type="ECO:0000313" key="2">
    <source>
        <dbReference type="EMBL" id="KAF7191912.1"/>
    </source>
</evidence>
<dbReference type="InterPro" id="IPR036047">
    <property type="entry name" value="F-box-like_dom_sf"/>
</dbReference>
<accession>A0A8H6RJD3</accession>
<organism evidence="2 3">
    <name type="scientific">Pseudocercospora fuligena</name>
    <dbReference type="NCBI Taxonomy" id="685502"/>
    <lineage>
        <taxon>Eukaryota</taxon>
        <taxon>Fungi</taxon>
        <taxon>Dikarya</taxon>
        <taxon>Ascomycota</taxon>
        <taxon>Pezizomycotina</taxon>
        <taxon>Dothideomycetes</taxon>
        <taxon>Dothideomycetidae</taxon>
        <taxon>Mycosphaerellales</taxon>
        <taxon>Mycosphaerellaceae</taxon>
        <taxon>Pseudocercospora</taxon>
    </lineage>
</organism>
<dbReference type="SMART" id="SM00256">
    <property type="entry name" value="FBOX"/>
    <property type="match status" value="1"/>
</dbReference>
<feature type="domain" description="F-box" evidence="1">
    <location>
        <begin position="12"/>
        <end position="51"/>
    </location>
</feature>
<sequence>MATTATQKVFGICELAEQIFLELSMKDLLLVQRVCKPWQTTIQSSSVCRKALFLEPGRACDVNIEENDPHAHETKAKCSTCAFLPEDLDRFKHDVVFNPLLMQPSRFSAYLRSHLHCSPYDKIFPHTELLEVSPEASCRKMFITQPPLPFATSAIGLVDKSACKGKTAPPEGMTWNDLGRVVSWDEASPGCLKVLGGGHTFGEILESLRKSIRPSEEICRGAFPFWAVTWTGEQSTWKNKVEKTDVEDGAKQRFG</sequence>
<dbReference type="Proteomes" id="UP000660729">
    <property type="component" value="Unassembled WGS sequence"/>
</dbReference>
<dbReference type="AlphaFoldDB" id="A0A8H6RJD3"/>
<dbReference type="EMBL" id="JABCIY010000153">
    <property type="protein sequence ID" value="KAF7191912.1"/>
    <property type="molecule type" value="Genomic_DNA"/>
</dbReference>
<dbReference type="Gene3D" id="1.20.1280.50">
    <property type="match status" value="1"/>
</dbReference>
<evidence type="ECO:0000313" key="3">
    <source>
        <dbReference type="Proteomes" id="UP000660729"/>
    </source>
</evidence>
<proteinExistence type="predicted"/>
<keyword evidence="3" id="KW-1185">Reference proteome</keyword>